<evidence type="ECO:0000313" key="3">
    <source>
        <dbReference type="EMBL" id="TWT92436.1"/>
    </source>
</evidence>
<dbReference type="InterPro" id="IPR050124">
    <property type="entry name" value="tRNA_CCA-adding_enzyme"/>
</dbReference>
<dbReference type="Gene3D" id="3.40.50.300">
    <property type="entry name" value="P-loop containing nucleotide triphosphate hydrolases"/>
    <property type="match status" value="1"/>
</dbReference>
<proteinExistence type="predicted"/>
<dbReference type="PANTHER" id="PTHR47545:SF1">
    <property type="entry name" value="MULTIFUNCTIONAL CCA PROTEIN"/>
    <property type="match status" value="1"/>
</dbReference>
<dbReference type="Pfam" id="PF13671">
    <property type="entry name" value="AAA_33"/>
    <property type="match status" value="1"/>
</dbReference>
<evidence type="ECO:0000313" key="4">
    <source>
        <dbReference type="Proteomes" id="UP000320176"/>
    </source>
</evidence>
<dbReference type="RefSeq" id="WP_146523222.1">
    <property type="nucleotide sequence ID" value="NZ_CP151726.1"/>
</dbReference>
<feature type="domain" description="HD" evidence="2">
    <location>
        <begin position="42"/>
        <end position="135"/>
    </location>
</feature>
<dbReference type="CDD" id="cd00077">
    <property type="entry name" value="HDc"/>
    <property type="match status" value="1"/>
</dbReference>
<dbReference type="InterPro" id="IPR027417">
    <property type="entry name" value="P-loop_NTPase"/>
</dbReference>
<reference evidence="3 4" key="1">
    <citation type="submission" date="2019-02" db="EMBL/GenBank/DDBJ databases">
        <title>Deep-cultivation of Planctomycetes and their phenomic and genomic characterization uncovers novel biology.</title>
        <authorList>
            <person name="Wiegand S."/>
            <person name="Jogler M."/>
            <person name="Boedeker C."/>
            <person name="Pinto D."/>
            <person name="Vollmers J."/>
            <person name="Rivas-Marin E."/>
            <person name="Kohn T."/>
            <person name="Peeters S.H."/>
            <person name="Heuer A."/>
            <person name="Rast P."/>
            <person name="Oberbeckmann S."/>
            <person name="Bunk B."/>
            <person name="Jeske O."/>
            <person name="Meyerdierks A."/>
            <person name="Storesund J.E."/>
            <person name="Kallscheuer N."/>
            <person name="Luecker S."/>
            <person name="Lage O.M."/>
            <person name="Pohl T."/>
            <person name="Merkel B.J."/>
            <person name="Hornburger P."/>
            <person name="Mueller R.-W."/>
            <person name="Bruemmer F."/>
            <person name="Labrenz M."/>
            <person name="Spormann A.M."/>
            <person name="Op Den Camp H."/>
            <person name="Overmann J."/>
            <person name="Amann R."/>
            <person name="Jetten M.S.M."/>
            <person name="Mascher T."/>
            <person name="Medema M.H."/>
            <person name="Devos D.P."/>
            <person name="Kaster A.-K."/>
            <person name="Ovreas L."/>
            <person name="Rohde M."/>
            <person name="Galperin M.Y."/>
            <person name="Jogler C."/>
        </authorList>
    </citation>
    <scope>NUCLEOTIDE SEQUENCE [LARGE SCALE GENOMIC DNA]</scope>
    <source>
        <strain evidence="3 4">Pla52n</strain>
    </source>
</reference>
<dbReference type="AlphaFoldDB" id="A0A5C5ZZ56"/>
<dbReference type="EMBL" id="SJPN01000011">
    <property type="protein sequence ID" value="TWT92436.1"/>
    <property type="molecule type" value="Genomic_DNA"/>
</dbReference>
<sequence>MNWSELTRLSQDEVIAWAELQPWSQAMAECQQDAQWHAEGDVWTHTKMVCQQLRQLDEWASLDSSDRQLLLLTALFHDAAKPATTIFDPESGHLRSPHHAVRGEHLVRNVLRQLDCPLDHRERVCSLVRYHGRPAFLVERDDPAGEVIRMSWLSNNRLLYLFALADTRGRKTTSDSRPEENLLYWKLVAEENECLDRPYSFATDHARYLYFKQPEPNLLYVPHEDFACSVTMMCGLPGSGKDTWLAKYHPDLPVVSLDEIRKEFNIDPTDDQGRVIQTATERCRQHLRSGTSFAFNATNLLRQTRSRWTGLFADYNAQIHLVYLEPPLSVLLRQNRNREAAVPESVIQKLAAKVEPPTWLEGHTVTLSTAK</sequence>
<keyword evidence="4" id="KW-1185">Reference proteome</keyword>
<dbReference type="InterPro" id="IPR006674">
    <property type="entry name" value="HD_domain"/>
</dbReference>
<dbReference type="SUPFAM" id="SSF52540">
    <property type="entry name" value="P-loop containing nucleoside triphosphate hydrolases"/>
    <property type="match status" value="1"/>
</dbReference>
<evidence type="ECO:0000256" key="1">
    <source>
        <dbReference type="ARBA" id="ARBA00022741"/>
    </source>
</evidence>
<dbReference type="Pfam" id="PF01966">
    <property type="entry name" value="HD"/>
    <property type="match status" value="1"/>
</dbReference>
<dbReference type="OrthoDB" id="9805698at2"/>
<dbReference type="PANTHER" id="PTHR47545">
    <property type="entry name" value="MULTIFUNCTIONAL CCA PROTEIN"/>
    <property type="match status" value="1"/>
</dbReference>
<dbReference type="InterPro" id="IPR003607">
    <property type="entry name" value="HD/PDEase_dom"/>
</dbReference>
<dbReference type="GO" id="GO:0000166">
    <property type="term" value="F:nucleotide binding"/>
    <property type="evidence" value="ECO:0007669"/>
    <property type="project" value="UniProtKB-KW"/>
</dbReference>
<dbReference type="Proteomes" id="UP000320176">
    <property type="component" value="Unassembled WGS sequence"/>
</dbReference>
<protein>
    <submittedName>
        <fullName evidence="3">HD domain protein</fullName>
    </submittedName>
</protein>
<dbReference type="Gene3D" id="1.10.3090.10">
    <property type="entry name" value="cca-adding enzyme, domain 2"/>
    <property type="match status" value="1"/>
</dbReference>
<evidence type="ECO:0000259" key="2">
    <source>
        <dbReference type="Pfam" id="PF01966"/>
    </source>
</evidence>
<comment type="caution">
    <text evidence="3">The sequence shown here is derived from an EMBL/GenBank/DDBJ whole genome shotgun (WGS) entry which is preliminary data.</text>
</comment>
<keyword evidence="1" id="KW-0547">Nucleotide-binding</keyword>
<name>A0A5C5ZZ56_9BACT</name>
<gene>
    <name evidence="3" type="ORF">Pla52n_63100</name>
</gene>
<organism evidence="3 4">
    <name type="scientific">Stieleria varia</name>
    <dbReference type="NCBI Taxonomy" id="2528005"/>
    <lineage>
        <taxon>Bacteria</taxon>
        <taxon>Pseudomonadati</taxon>
        <taxon>Planctomycetota</taxon>
        <taxon>Planctomycetia</taxon>
        <taxon>Pirellulales</taxon>
        <taxon>Pirellulaceae</taxon>
        <taxon>Stieleria</taxon>
    </lineage>
</organism>
<accession>A0A5C5ZZ56</accession>
<dbReference type="SUPFAM" id="SSF109604">
    <property type="entry name" value="HD-domain/PDEase-like"/>
    <property type="match status" value="1"/>
</dbReference>